<reference evidence="1 2" key="1">
    <citation type="submission" date="2021-08" db="EMBL/GenBank/DDBJ databases">
        <authorList>
            <person name="Peeters C."/>
        </authorList>
    </citation>
    <scope>NUCLEOTIDE SEQUENCE [LARGE SCALE GENOMIC DNA]</scope>
    <source>
        <strain evidence="1 2">LMG 32289</strain>
    </source>
</reference>
<name>A0ABM8XI31_9BURK</name>
<gene>
    <name evidence="1" type="ORF">LMG32289_04416</name>
</gene>
<accession>A0ABM8XI31</accession>
<comment type="caution">
    <text evidence="1">The sequence shown here is derived from an EMBL/GenBank/DDBJ whole genome shotgun (WGS) entry which is preliminary data.</text>
</comment>
<proteinExistence type="predicted"/>
<dbReference type="EMBL" id="CAJZAG010000009">
    <property type="protein sequence ID" value="CAG9179806.1"/>
    <property type="molecule type" value="Genomic_DNA"/>
</dbReference>
<organism evidence="1 2">
    <name type="scientific">Cupriavidus pampae</name>
    <dbReference type="NCBI Taxonomy" id="659251"/>
    <lineage>
        <taxon>Bacteria</taxon>
        <taxon>Pseudomonadati</taxon>
        <taxon>Pseudomonadota</taxon>
        <taxon>Betaproteobacteria</taxon>
        <taxon>Burkholderiales</taxon>
        <taxon>Burkholderiaceae</taxon>
        <taxon>Cupriavidus</taxon>
    </lineage>
</organism>
<dbReference type="RefSeq" id="WP_223992119.1">
    <property type="nucleotide sequence ID" value="NZ_CAJZAG010000009.1"/>
</dbReference>
<dbReference type="Proteomes" id="UP000706525">
    <property type="component" value="Unassembled WGS sequence"/>
</dbReference>
<evidence type="ECO:0008006" key="3">
    <source>
        <dbReference type="Google" id="ProtNLM"/>
    </source>
</evidence>
<evidence type="ECO:0000313" key="1">
    <source>
        <dbReference type="EMBL" id="CAG9179806.1"/>
    </source>
</evidence>
<protein>
    <recommendedName>
        <fullName evidence="3">Short-chain dehydrogenase</fullName>
    </recommendedName>
</protein>
<evidence type="ECO:0000313" key="2">
    <source>
        <dbReference type="Proteomes" id="UP000706525"/>
    </source>
</evidence>
<sequence length="77" mass="7844">MMHADAAGLPQTMIYSGVHEILCGDAIDSAKRAREAEAEAKAKAKTSYALSHTVSELALVTGGSRGLGAATTVALAE</sequence>
<keyword evidence="2" id="KW-1185">Reference proteome</keyword>